<dbReference type="KEGG" id="vg:56135884"/>
<reference evidence="1 2" key="1">
    <citation type="submission" date="2019-06" db="EMBL/GenBank/DDBJ databases">
        <authorList>
            <person name="Kincaid V.D."/>
            <person name="Fuller A."/>
            <person name="Hodges K."/>
            <person name="Bansal M."/>
            <person name="Essig J."/>
            <person name="Johnson A."/>
        </authorList>
    </citation>
    <scope>NUCLEOTIDE SEQUENCE [LARGE SCALE GENOMIC DNA]</scope>
</reference>
<dbReference type="EMBL" id="MN094788">
    <property type="protein sequence ID" value="QDH83427.1"/>
    <property type="molecule type" value="Genomic_DNA"/>
</dbReference>
<dbReference type="GeneID" id="56135884"/>
<organism evidence="1 2">
    <name type="scientific">Achromobacter phage Motura</name>
    <dbReference type="NCBI Taxonomy" id="2591403"/>
    <lineage>
        <taxon>Viruses</taxon>
        <taxon>Duplodnaviria</taxon>
        <taxon>Heunggongvirae</taxon>
        <taxon>Uroviricota</taxon>
        <taxon>Caudoviricetes</taxon>
        <taxon>Moturavirus</taxon>
        <taxon>Moturavirus motura</taxon>
    </lineage>
</organism>
<accession>A0A514CSH3</accession>
<proteinExistence type="predicted"/>
<keyword evidence="2" id="KW-1185">Reference proteome</keyword>
<evidence type="ECO:0000313" key="2">
    <source>
        <dbReference type="Proteomes" id="UP000320799"/>
    </source>
</evidence>
<dbReference type="RefSeq" id="YP_009903608.1">
    <property type="nucleotide sequence ID" value="NC_049849.1"/>
</dbReference>
<sequence>MIVKLLELLHISHEEFLQRSCYTEAEFNSWGEINVPRQAYVIANLIAANRNLQQAQRTVIHIAAGDENWTPSSEEQQQLARDFFKAMNEGTPFTTRNGVKVTPVQVGVVNNLIVEPRGDEDTQYGSEAERAMGGTAGAGTVITAGDETWQPTQEQLEQLVKEFKEAEYDPNGGWVRKPYTVISDKSNNP</sequence>
<dbReference type="Proteomes" id="UP000320799">
    <property type="component" value="Segment"/>
</dbReference>
<name>A0A514CSH3_9CAUD</name>
<evidence type="ECO:0000313" key="1">
    <source>
        <dbReference type="EMBL" id="QDH83427.1"/>
    </source>
</evidence>
<protein>
    <submittedName>
        <fullName evidence="1">Uncharacterized protein</fullName>
    </submittedName>
</protein>